<proteinExistence type="predicted"/>
<evidence type="ECO:0000313" key="1">
    <source>
        <dbReference type="EMBL" id="SVD91812.1"/>
    </source>
</evidence>
<protein>
    <recommendedName>
        <fullName evidence="2">Lipoprotein SmpA/OmlA domain-containing protein</fullName>
    </recommendedName>
</protein>
<dbReference type="EMBL" id="UINC01181888">
    <property type="protein sequence ID" value="SVD91812.1"/>
    <property type="molecule type" value="Genomic_DNA"/>
</dbReference>
<feature type="non-terminal residue" evidence="1">
    <location>
        <position position="1"/>
    </location>
</feature>
<accession>A0A382Z8I5</accession>
<gene>
    <name evidence="1" type="ORF">METZ01_LOCUS444666</name>
</gene>
<sequence length="116" mass="12713">GCAANNSQANRLTLGTVQKTVYEGANQTEIMEALGAPNIITNNSSGREVWTYDRISREAQASSGMVVTWWNPISWLAGIASGSSSRSSTTSKSITVLITFDDNKRVSDFKYQRLEF</sequence>
<name>A0A382Z8I5_9ZZZZ</name>
<organism evidence="1">
    <name type="scientific">marine metagenome</name>
    <dbReference type="NCBI Taxonomy" id="408172"/>
    <lineage>
        <taxon>unclassified sequences</taxon>
        <taxon>metagenomes</taxon>
        <taxon>ecological metagenomes</taxon>
    </lineage>
</organism>
<reference evidence="1" key="1">
    <citation type="submission" date="2018-05" db="EMBL/GenBank/DDBJ databases">
        <authorList>
            <person name="Lanie J.A."/>
            <person name="Ng W.-L."/>
            <person name="Kazmierczak K.M."/>
            <person name="Andrzejewski T.M."/>
            <person name="Davidsen T.M."/>
            <person name="Wayne K.J."/>
            <person name="Tettelin H."/>
            <person name="Glass J.I."/>
            <person name="Rusch D."/>
            <person name="Podicherti R."/>
            <person name="Tsui H.-C.T."/>
            <person name="Winkler M.E."/>
        </authorList>
    </citation>
    <scope>NUCLEOTIDE SEQUENCE</scope>
</reference>
<dbReference type="AlphaFoldDB" id="A0A382Z8I5"/>
<evidence type="ECO:0008006" key="2">
    <source>
        <dbReference type="Google" id="ProtNLM"/>
    </source>
</evidence>